<accession>A0A917SW64</accession>
<proteinExistence type="predicted"/>
<protein>
    <submittedName>
        <fullName evidence="2">Molybdenum cofactor biosysynthesis protein</fullName>
    </submittedName>
</protein>
<feature type="domain" description="MOSC" evidence="1">
    <location>
        <begin position="97"/>
        <end position="238"/>
    </location>
</feature>
<dbReference type="GO" id="GO:0030151">
    <property type="term" value="F:molybdenum ion binding"/>
    <property type="evidence" value="ECO:0007669"/>
    <property type="project" value="InterPro"/>
</dbReference>
<evidence type="ECO:0000313" key="2">
    <source>
        <dbReference type="EMBL" id="GGM00752.1"/>
    </source>
</evidence>
<dbReference type="GO" id="GO:0030170">
    <property type="term" value="F:pyridoxal phosphate binding"/>
    <property type="evidence" value="ECO:0007669"/>
    <property type="project" value="InterPro"/>
</dbReference>
<keyword evidence="3" id="KW-1185">Reference proteome</keyword>
<dbReference type="EMBL" id="BMLF01000002">
    <property type="protein sequence ID" value="GGM00752.1"/>
    <property type="molecule type" value="Genomic_DNA"/>
</dbReference>
<dbReference type="InterPro" id="IPR052716">
    <property type="entry name" value="MOSC_domain"/>
</dbReference>
<comment type="caution">
    <text evidence="2">The sequence shown here is derived from an EMBL/GenBank/DDBJ whole genome shotgun (WGS) entry which is preliminary data.</text>
</comment>
<organism evidence="2 3">
    <name type="scientific">Pseudooceanicola nanhaiensis</name>
    <dbReference type="NCBI Taxonomy" id="375761"/>
    <lineage>
        <taxon>Bacteria</taxon>
        <taxon>Pseudomonadati</taxon>
        <taxon>Pseudomonadota</taxon>
        <taxon>Alphaproteobacteria</taxon>
        <taxon>Rhodobacterales</taxon>
        <taxon>Paracoccaceae</taxon>
        <taxon>Pseudooceanicola</taxon>
    </lineage>
</organism>
<evidence type="ECO:0000313" key="3">
    <source>
        <dbReference type="Proteomes" id="UP000649829"/>
    </source>
</evidence>
<dbReference type="AlphaFoldDB" id="A0A917SW64"/>
<dbReference type="GO" id="GO:0003824">
    <property type="term" value="F:catalytic activity"/>
    <property type="evidence" value="ECO:0007669"/>
    <property type="project" value="InterPro"/>
</dbReference>
<dbReference type="PANTHER" id="PTHR36930:SF1">
    <property type="entry name" value="MOSC DOMAIN-CONTAINING PROTEIN"/>
    <property type="match status" value="1"/>
</dbReference>
<gene>
    <name evidence="2" type="ORF">GCM10011534_23200</name>
</gene>
<dbReference type="Gene3D" id="2.40.33.20">
    <property type="entry name" value="PK beta-barrel domain-like"/>
    <property type="match status" value="1"/>
</dbReference>
<evidence type="ECO:0000259" key="1">
    <source>
        <dbReference type="PROSITE" id="PS51340"/>
    </source>
</evidence>
<dbReference type="PROSITE" id="PS51340">
    <property type="entry name" value="MOSC"/>
    <property type="match status" value="1"/>
</dbReference>
<sequence>MKSIGYEPLDRVAVAPGAALPWDRHWAVAHENAKFDGNPEAWQRKLNFLRGVTQPDLMAIRSDLDEATGRLTLSHPRAETITLDPMTESARLLDWLAPLWGADLPAPRNVVHVPGQAMTDWPDPFISILGTGSLDALSDQAGAPLSPHRFRGNLWVEGWAPFEEFDLIGRTLRIGAAELEIRARITRCKATCANPETGERDVDTLALLNGTYGHQDFGVYALVTRPGEIAAGDTVEIA</sequence>
<dbReference type="InterPro" id="IPR011037">
    <property type="entry name" value="Pyrv_Knase-like_insert_dom_sf"/>
</dbReference>
<reference evidence="2" key="1">
    <citation type="journal article" date="2014" name="Int. J. Syst. Evol. Microbiol.">
        <title>Complete genome sequence of Corynebacterium casei LMG S-19264T (=DSM 44701T), isolated from a smear-ripened cheese.</title>
        <authorList>
            <consortium name="US DOE Joint Genome Institute (JGI-PGF)"/>
            <person name="Walter F."/>
            <person name="Albersmeier A."/>
            <person name="Kalinowski J."/>
            <person name="Ruckert C."/>
        </authorList>
    </citation>
    <scope>NUCLEOTIDE SEQUENCE</scope>
    <source>
        <strain evidence="2">CGMCC 1.6293</strain>
    </source>
</reference>
<name>A0A917SW64_9RHOB</name>
<dbReference type="Proteomes" id="UP000649829">
    <property type="component" value="Unassembled WGS sequence"/>
</dbReference>
<dbReference type="PANTHER" id="PTHR36930">
    <property type="entry name" value="METAL-SULFUR CLUSTER BIOSYNTHESIS PROTEINS YUAD-RELATED"/>
    <property type="match status" value="1"/>
</dbReference>
<dbReference type="Pfam" id="PF03473">
    <property type="entry name" value="MOSC"/>
    <property type="match status" value="1"/>
</dbReference>
<dbReference type="SUPFAM" id="SSF50800">
    <property type="entry name" value="PK beta-barrel domain-like"/>
    <property type="match status" value="1"/>
</dbReference>
<dbReference type="InterPro" id="IPR005302">
    <property type="entry name" value="MoCF_Sase_C"/>
</dbReference>
<reference evidence="2" key="2">
    <citation type="submission" date="2020-09" db="EMBL/GenBank/DDBJ databases">
        <authorList>
            <person name="Sun Q."/>
            <person name="Zhou Y."/>
        </authorList>
    </citation>
    <scope>NUCLEOTIDE SEQUENCE</scope>
    <source>
        <strain evidence="2">CGMCC 1.6293</strain>
    </source>
</reference>